<organism evidence="2 3">
    <name type="scientific">Periconia macrospinosa</name>
    <dbReference type="NCBI Taxonomy" id="97972"/>
    <lineage>
        <taxon>Eukaryota</taxon>
        <taxon>Fungi</taxon>
        <taxon>Dikarya</taxon>
        <taxon>Ascomycota</taxon>
        <taxon>Pezizomycotina</taxon>
        <taxon>Dothideomycetes</taxon>
        <taxon>Pleosporomycetidae</taxon>
        <taxon>Pleosporales</taxon>
        <taxon>Massarineae</taxon>
        <taxon>Periconiaceae</taxon>
        <taxon>Periconia</taxon>
    </lineage>
</organism>
<keyword evidence="3" id="KW-1185">Reference proteome</keyword>
<dbReference type="Proteomes" id="UP000244855">
    <property type="component" value="Unassembled WGS sequence"/>
</dbReference>
<protein>
    <submittedName>
        <fullName evidence="2">Uncharacterized protein</fullName>
    </submittedName>
</protein>
<evidence type="ECO:0000313" key="2">
    <source>
        <dbReference type="EMBL" id="PVI01122.1"/>
    </source>
</evidence>
<evidence type="ECO:0000256" key="1">
    <source>
        <dbReference type="SAM" id="MobiDB-lite"/>
    </source>
</evidence>
<sequence>MDTVQAEIDGTADAGVGTVQIPDSRRAILLLVPTHPHDQYPRHAPLGSFKRLAWALEQTSLSLKCECKTTYPHIDWLRDATVDLYIVQLPHHPELYLIPRGCVESVCSFYTSSRFRGSMPSGDSLAMYVVPMAFLVRRIGQMLQEEMEGVNATNDLWTAQNLSLQAMYRIYNQMLGVQEKIDFRHMHPHAHRYAAELDGDEFTIQHRSEGSSVGPYEYRFEDEKAGQSLAVYFRDGTLGGRFDLRGDKGRLRLLRFLRGKLRHARTRNLEAQRHMLTTTPPSPMEAAEVDREEVPQGPENTADKALRFAKMVCDAANREAVDQGLDLLFLFLGHGHTHPFGEAIALRWDWTGEQQRTLRRFGTLPTSLPRLRSSIDRRSCVVLRFSFREYAGRRNPPSEPFPPLAAVAASLPVTNRPFLLVCAPDEGSLSASSRLPRTMMLLPSEFIDFPPSIQGQWLPVNQGQDFGLRMGPSIAQQSGTSVAMKPGLVESRFWLRLPQIIENVDRVLQEDGPSSTEIRHPEVETVRCASFERWTYLTDTDTVVLNMRYYDSSDA</sequence>
<dbReference type="EMBL" id="KZ805362">
    <property type="protein sequence ID" value="PVI01122.1"/>
    <property type="molecule type" value="Genomic_DNA"/>
</dbReference>
<gene>
    <name evidence="2" type="ORF">DM02DRAFT_627909</name>
</gene>
<evidence type="ECO:0000313" key="3">
    <source>
        <dbReference type="Proteomes" id="UP000244855"/>
    </source>
</evidence>
<reference evidence="2 3" key="1">
    <citation type="journal article" date="2018" name="Sci. Rep.">
        <title>Comparative genomics provides insights into the lifestyle and reveals functional heterogeneity of dark septate endophytic fungi.</title>
        <authorList>
            <person name="Knapp D.G."/>
            <person name="Nemeth J.B."/>
            <person name="Barry K."/>
            <person name="Hainaut M."/>
            <person name="Henrissat B."/>
            <person name="Johnson J."/>
            <person name="Kuo A."/>
            <person name="Lim J.H.P."/>
            <person name="Lipzen A."/>
            <person name="Nolan M."/>
            <person name="Ohm R.A."/>
            <person name="Tamas L."/>
            <person name="Grigoriev I.V."/>
            <person name="Spatafora J.W."/>
            <person name="Nagy L.G."/>
            <person name="Kovacs G.M."/>
        </authorList>
    </citation>
    <scope>NUCLEOTIDE SEQUENCE [LARGE SCALE GENOMIC DNA]</scope>
    <source>
        <strain evidence="2 3">DSE2036</strain>
    </source>
</reference>
<dbReference type="AlphaFoldDB" id="A0A2V1DTA1"/>
<feature type="region of interest" description="Disordered" evidence="1">
    <location>
        <begin position="277"/>
        <end position="298"/>
    </location>
</feature>
<name>A0A2V1DTA1_9PLEO</name>
<proteinExistence type="predicted"/>
<accession>A0A2V1DTA1</accession>